<dbReference type="Pfam" id="PF00656">
    <property type="entry name" value="Peptidase_C14"/>
    <property type="match status" value="1"/>
</dbReference>
<dbReference type="PANTHER" id="PTHR22576">
    <property type="entry name" value="MUCOSA ASSOCIATED LYMPHOID TISSUE LYMPHOMA TRANSLOCATION PROTEIN 1/PARACASPASE"/>
    <property type="match status" value="1"/>
</dbReference>
<dbReference type="InterPro" id="IPR001309">
    <property type="entry name" value="Pept_C14_p20"/>
</dbReference>
<organism evidence="3 4">
    <name type="scientific">Chitinophaga chungangae</name>
    <dbReference type="NCBI Taxonomy" id="2821488"/>
    <lineage>
        <taxon>Bacteria</taxon>
        <taxon>Pseudomonadati</taxon>
        <taxon>Bacteroidota</taxon>
        <taxon>Chitinophagia</taxon>
        <taxon>Chitinophagales</taxon>
        <taxon>Chitinophagaceae</taxon>
        <taxon>Chitinophaga</taxon>
    </lineage>
</organism>
<evidence type="ECO:0000259" key="2">
    <source>
        <dbReference type="PROSITE" id="PS50208"/>
    </source>
</evidence>
<evidence type="ECO:0000313" key="4">
    <source>
        <dbReference type="Proteomes" id="UP000679126"/>
    </source>
</evidence>
<name>A0ABS3Y800_9BACT</name>
<keyword evidence="1" id="KW-0853">WD repeat</keyword>
<dbReference type="SUPFAM" id="SSF82171">
    <property type="entry name" value="DPP6 N-terminal domain-like"/>
    <property type="match status" value="1"/>
</dbReference>
<dbReference type="Gene3D" id="3.40.50.1460">
    <property type="match status" value="1"/>
</dbReference>
<reference evidence="4" key="1">
    <citation type="submission" date="2021-03" db="EMBL/GenBank/DDBJ databases">
        <title>Assistant Professor.</title>
        <authorList>
            <person name="Huq M.A."/>
        </authorList>
    </citation>
    <scope>NUCLEOTIDE SEQUENCE [LARGE SCALE GENOMIC DNA]</scope>
    <source>
        <strain evidence="4">MAH-28</strain>
    </source>
</reference>
<dbReference type="SUPFAM" id="SSF50998">
    <property type="entry name" value="Quinoprotein alcohol dehydrogenase-like"/>
    <property type="match status" value="1"/>
</dbReference>
<evidence type="ECO:0000313" key="3">
    <source>
        <dbReference type="EMBL" id="MBO9150801.1"/>
    </source>
</evidence>
<feature type="repeat" description="WD" evidence="1">
    <location>
        <begin position="1026"/>
        <end position="1058"/>
    </location>
</feature>
<feature type="domain" description="Caspase family p20" evidence="2">
    <location>
        <begin position="19"/>
        <end position="90"/>
    </location>
</feature>
<dbReference type="InterPro" id="IPR052039">
    <property type="entry name" value="Caspase-related_regulators"/>
</dbReference>
<evidence type="ECO:0000256" key="1">
    <source>
        <dbReference type="PROSITE-ProRule" id="PRU00221"/>
    </source>
</evidence>
<proteinExistence type="predicted"/>
<comment type="caution">
    <text evidence="3">The sequence shown here is derived from an EMBL/GenBank/DDBJ whole genome shotgun (WGS) entry which is preliminary data.</text>
</comment>
<feature type="repeat" description="WD" evidence="1">
    <location>
        <begin position="754"/>
        <end position="795"/>
    </location>
</feature>
<dbReference type="InterPro" id="IPR027417">
    <property type="entry name" value="P-loop_NTPase"/>
</dbReference>
<accession>A0ABS3Y800</accession>
<dbReference type="SUPFAM" id="SSF52540">
    <property type="entry name" value="P-loop containing nucleoside triphosphate hydrolases"/>
    <property type="match status" value="1"/>
</dbReference>
<dbReference type="InterPro" id="IPR049052">
    <property type="entry name" value="nSTAND1"/>
</dbReference>
<dbReference type="SUPFAM" id="SSF52129">
    <property type="entry name" value="Caspase-like"/>
    <property type="match status" value="1"/>
</dbReference>
<dbReference type="InterPro" id="IPR029030">
    <property type="entry name" value="Caspase-like_dom_sf"/>
</dbReference>
<keyword evidence="4" id="KW-1185">Reference proteome</keyword>
<dbReference type="PROSITE" id="PS50082">
    <property type="entry name" value="WD_REPEATS_2"/>
    <property type="match status" value="2"/>
</dbReference>
<protein>
    <submittedName>
        <fullName evidence="3">Caspase family protein</fullName>
    </submittedName>
</protein>
<dbReference type="InterPro" id="IPR011047">
    <property type="entry name" value="Quinoprotein_ADH-like_sf"/>
</dbReference>
<dbReference type="PROSITE" id="PS50208">
    <property type="entry name" value="CASPASE_P20"/>
    <property type="match status" value="1"/>
</dbReference>
<dbReference type="InterPro" id="IPR011600">
    <property type="entry name" value="Pept_C14_caspase"/>
</dbReference>
<dbReference type="RefSeq" id="WP_209142403.1">
    <property type="nucleotide sequence ID" value="NZ_JAGHKP010000001.1"/>
</dbReference>
<dbReference type="Proteomes" id="UP000679126">
    <property type="component" value="Unassembled WGS sequence"/>
</dbReference>
<dbReference type="Gene3D" id="2.130.10.10">
    <property type="entry name" value="YVTN repeat-like/Quinoprotein amine dehydrogenase"/>
    <property type="match status" value="2"/>
</dbReference>
<dbReference type="PANTHER" id="PTHR22576:SF37">
    <property type="entry name" value="MUCOSA-ASSOCIATED LYMPHOID TISSUE LYMPHOMA TRANSLOCATION PROTEIN 1"/>
    <property type="match status" value="1"/>
</dbReference>
<sequence length="1459" mass="164817">MSNLAYALFQMFNFAAHKAFIIGISNYRSFPSLQTPLHDGKELARLLRAQQFAVEELYDADKQELTDFLETMRKNIRQNDRVLLYYAGHGMARDHANRPEGWLIPRDGEKDVSTFVSMEWLSALINQLPCRHFLLLLDCCFSGAFRWSSGLRDLGAGVPNVMYKELFERYTTDEAWQVITSSAHDQQAIDELLGLGSRGESEGSLHSPFADFLFKGITGAADMIGDGIVTATELYLYLRTRVEEISLNTSLSLRQTPALFPLARHNKGEFVFIPGPLPGLPSKPPGLNPYKGLEKFREEDADFFFGRRTVTRALYDFSRHRRFTVVAGSSGSGKSSLVMAGLVPLLRAERRSLAVIRPDEEWPAVLPDILVIDQFEEALRLPDAEKFLQQVAALPTQIIVTVRSDFERYFSSGAFEDSWQPARFAIPAMSREELREAVLQPAKQAVLLFEGTEGWEENIVTELAQAPSPLPLLSYTLSIVFKRSGGHVLSEKVYNELNGVYGAISITADELYEHVHEKITGTKEELQRTMRHLLLRLIHIDGGRIVSRRVNRSRLVFEDAAEQRRMDAVIMLMTSADYRLLVAGDQHIEVAHESFLRSWPQISKWVQELGMQQFSLLKRLEDVAGEYIAAQAAEEETVLWHDSPYLDDLADILRANPHYLTRQEALFLKDSRELRRSRRVEHNRRLARITVSEISYQVEQVEESDLTRAIRLLEEAVAICHDYDIEVPARVKQLLCRLFNNEWLLKRRAMYKWEFVHQRSVNDIVLSENNQLLATGGGDRRVLVIDMRTGKAAEHTFGAEVEWVEIMADNKTVLALTSHGDLWMLGKKIQKLSGNLPVTHAQRTTDGKFIGATGQRHWRLWDIHGKLVQERDMPEDIFEVHLVNKGKHLLLRLFDELQIRSADTFRLSGKAAPDPVNLVYETPQHKLFVQTYEGGFYLSRGGTLTRVVPDDESLKVVHIAADGRHIITAAKMGNITVRNGEGDALHRFSLDTMVNGISTGSGDTLLIACSDSSAMETDLKGNHLRTFDHSRKVVKALAVRNSGTVITAGGDGKVRVWDDEYPSFIHFPVNPETDQFSVSPGNNFFFFHERDTGKNGLCGRNGQTLNARLKTLEVRHSVFSPDEKILAAMNQAGSLVLCPTDGGQTIRVPLNEKANLREIAFTADSRFLIIENSDNFFHVLNAADGKKAFPDMPGRIISAADGEKGPYTIHLLNTKQADLLCGGKHLCSIHRPQGIKRAVILPAVKRVVLSLEGKVLEFLDYSGKVLGRHTVKDSPTFSKTKTVFGDTMIFLPLSRVGSKAPAHEQRDAFHLFTPDGGLIATEESNRRFVSRVFDTADKLFVQFDNSYIIRQYNTNGKLEKEIHFSVKSLEFTRFSFNGEYFLVNGRKESVLFDQDEQRVFTYRDCPDAHFSADGQSVFALENGFLRQHFLPGPILSRLKLSFISPILPSIKKELRNQMK</sequence>
<dbReference type="Pfam" id="PF20703">
    <property type="entry name" value="nSTAND1"/>
    <property type="match status" value="2"/>
</dbReference>
<dbReference type="Pfam" id="PF00400">
    <property type="entry name" value="WD40"/>
    <property type="match status" value="2"/>
</dbReference>
<dbReference type="InterPro" id="IPR015943">
    <property type="entry name" value="WD40/YVTN_repeat-like_dom_sf"/>
</dbReference>
<dbReference type="EMBL" id="JAGHKP010000001">
    <property type="protein sequence ID" value="MBO9150801.1"/>
    <property type="molecule type" value="Genomic_DNA"/>
</dbReference>
<dbReference type="SMART" id="SM00320">
    <property type="entry name" value="WD40"/>
    <property type="match status" value="4"/>
</dbReference>
<gene>
    <name evidence="3" type="ORF">J7I43_01165</name>
</gene>
<dbReference type="InterPro" id="IPR001680">
    <property type="entry name" value="WD40_rpt"/>
</dbReference>